<dbReference type="GO" id="GO:0061343">
    <property type="term" value="P:cell adhesion involved in heart morphogenesis"/>
    <property type="evidence" value="ECO:0007669"/>
    <property type="project" value="TreeGrafter"/>
</dbReference>
<proteinExistence type="predicted"/>
<dbReference type="Proteomes" id="UP001208570">
    <property type="component" value="Unassembled WGS sequence"/>
</dbReference>
<comment type="caution">
    <text evidence="1">The sequence shown here is derived from an EMBL/GenBank/DDBJ whole genome shotgun (WGS) entry which is preliminary data.</text>
</comment>
<dbReference type="GO" id="GO:0031012">
    <property type="term" value="C:extracellular matrix"/>
    <property type="evidence" value="ECO:0007669"/>
    <property type="project" value="TreeGrafter"/>
</dbReference>
<protein>
    <submittedName>
        <fullName evidence="1">Uncharacterized protein</fullName>
    </submittedName>
</protein>
<organism evidence="1 2">
    <name type="scientific">Paralvinella palmiformis</name>
    <dbReference type="NCBI Taxonomy" id="53620"/>
    <lineage>
        <taxon>Eukaryota</taxon>
        <taxon>Metazoa</taxon>
        <taxon>Spiralia</taxon>
        <taxon>Lophotrochozoa</taxon>
        <taxon>Annelida</taxon>
        <taxon>Polychaeta</taxon>
        <taxon>Sedentaria</taxon>
        <taxon>Canalipalpata</taxon>
        <taxon>Terebellida</taxon>
        <taxon>Terebelliformia</taxon>
        <taxon>Alvinellidae</taxon>
        <taxon>Paralvinella</taxon>
    </lineage>
</organism>
<dbReference type="PANTHER" id="PTHR33395:SF21">
    <property type="entry name" value="PERICARDIN"/>
    <property type="match status" value="1"/>
</dbReference>
<name>A0AAD9MWG4_9ANNE</name>
<keyword evidence="2" id="KW-1185">Reference proteome</keyword>
<gene>
    <name evidence="1" type="ORF">LSH36_613g00013</name>
</gene>
<evidence type="ECO:0000313" key="1">
    <source>
        <dbReference type="EMBL" id="KAK2146366.1"/>
    </source>
</evidence>
<dbReference type="EMBL" id="JAODUP010000613">
    <property type="protein sequence ID" value="KAK2146366.1"/>
    <property type="molecule type" value="Genomic_DNA"/>
</dbReference>
<evidence type="ECO:0000313" key="2">
    <source>
        <dbReference type="Proteomes" id="UP001208570"/>
    </source>
</evidence>
<reference evidence="1" key="1">
    <citation type="journal article" date="2023" name="Mol. Biol. Evol.">
        <title>Third-Generation Sequencing Reveals the Adaptive Role of the Epigenome in Three Deep-Sea Polychaetes.</title>
        <authorList>
            <person name="Perez M."/>
            <person name="Aroh O."/>
            <person name="Sun Y."/>
            <person name="Lan Y."/>
            <person name="Juniper S.K."/>
            <person name="Young C.R."/>
            <person name="Angers B."/>
            <person name="Qian P.Y."/>
        </authorList>
    </citation>
    <scope>NUCLEOTIDE SEQUENCE</scope>
    <source>
        <strain evidence="1">P08H-3</strain>
    </source>
</reference>
<sequence length="200" mass="23422">MYKPDIISITEIIPKNREEDPDNCELKMQGYEHYGNTGANCRRGVLLYIREDLNATAIKLEKEAEFEKSRWCERHRLEARKLTLDMNHPATAFMECLRDCSLFQHIRDPTHYRGSQTPSTLDLIISNEEGMVDGIELTALIGKSHYVVIQFKFYCYIEQVKEQQPRHIYHKGDYNNMCRETSQMDWNVPLVVTLKPPGDH</sequence>
<dbReference type="AlphaFoldDB" id="A0AAD9MWG4"/>
<dbReference type="GO" id="GO:0007508">
    <property type="term" value="P:larval heart development"/>
    <property type="evidence" value="ECO:0007669"/>
    <property type="project" value="TreeGrafter"/>
</dbReference>
<dbReference type="PANTHER" id="PTHR33395">
    <property type="entry name" value="TRANSCRIPTASE, PUTATIVE-RELATED-RELATED"/>
    <property type="match status" value="1"/>
</dbReference>
<accession>A0AAD9MWG4</accession>